<evidence type="ECO:0000313" key="5">
    <source>
        <dbReference type="Proteomes" id="UP000182836"/>
    </source>
</evidence>
<reference evidence="2 4" key="1">
    <citation type="submission" date="2015-07" db="EMBL/GenBank/DDBJ databases">
        <title>Fjat-14205 dsm 2895.</title>
        <authorList>
            <person name="Liu B."/>
            <person name="Wang J."/>
            <person name="Zhu Y."/>
            <person name="Liu G."/>
            <person name="Chen Q."/>
            <person name="Chen Z."/>
            <person name="Lan J."/>
            <person name="Che J."/>
            <person name="Ge C."/>
            <person name="Shi H."/>
            <person name="Pan Z."/>
            <person name="Liu X."/>
        </authorList>
    </citation>
    <scope>NUCLEOTIDE SEQUENCE [LARGE SCALE GENOMIC DNA]</scope>
    <source>
        <strain evidence="2 4">DSM 2895</strain>
    </source>
</reference>
<dbReference type="PATRIC" id="fig|47500.12.peg.7135"/>
<gene>
    <name evidence="2" type="ORF">AF333_14210</name>
    <name evidence="3" type="ORF">SAMN04487909_10282</name>
</gene>
<dbReference type="Proteomes" id="UP000037269">
    <property type="component" value="Unassembled WGS sequence"/>
</dbReference>
<name>A0A0D1XNP7_ANEMI</name>
<organism evidence="2 4">
    <name type="scientific">Aneurinibacillus migulanus</name>
    <name type="common">Bacillus migulanus</name>
    <dbReference type="NCBI Taxonomy" id="47500"/>
    <lineage>
        <taxon>Bacteria</taxon>
        <taxon>Bacillati</taxon>
        <taxon>Bacillota</taxon>
        <taxon>Bacilli</taxon>
        <taxon>Bacillales</taxon>
        <taxon>Paenibacillaceae</taxon>
        <taxon>Aneurinibacillus group</taxon>
        <taxon>Aneurinibacillus</taxon>
    </lineage>
</organism>
<dbReference type="EMBL" id="FNED01000002">
    <property type="protein sequence ID" value="SDI19779.1"/>
    <property type="molecule type" value="Genomic_DNA"/>
</dbReference>
<proteinExistence type="predicted"/>
<dbReference type="Proteomes" id="UP000182836">
    <property type="component" value="Unassembled WGS sequence"/>
</dbReference>
<keyword evidence="1" id="KW-0812">Transmembrane</keyword>
<evidence type="ECO:0000313" key="4">
    <source>
        <dbReference type="Proteomes" id="UP000037269"/>
    </source>
</evidence>
<keyword evidence="1" id="KW-0472">Membrane</keyword>
<dbReference type="STRING" id="47500.AF333_14210"/>
<evidence type="ECO:0000313" key="3">
    <source>
        <dbReference type="EMBL" id="SDI19779.1"/>
    </source>
</evidence>
<sequence length="63" mass="7032">MLIGKEGKFLSADAINFVYAVLATIAAVIMFIPRYTYCIEDTYAGNDSFLIKLLRLFLPSVPI</sequence>
<reference evidence="3 5" key="2">
    <citation type="submission" date="2016-10" db="EMBL/GenBank/DDBJ databases">
        <authorList>
            <person name="de Groot N.N."/>
        </authorList>
    </citation>
    <scope>NUCLEOTIDE SEQUENCE [LARGE SCALE GENOMIC DNA]</scope>
    <source>
        <strain evidence="3 5">DSM 2895</strain>
    </source>
</reference>
<dbReference type="EMBL" id="LGUG01000004">
    <property type="protein sequence ID" value="KON96456.1"/>
    <property type="molecule type" value="Genomic_DNA"/>
</dbReference>
<evidence type="ECO:0000313" key="2">
    <source>
        <dbReference type="EMBL" id="KON96456.1"/>
    </source>
</evidence>
<protein>
    <submittedName>
        <fullName evidence="2">Uncharacterized protein</fullName>
    </submittedName>
</protein>
<keyword evidence="4" id="KW-1185">Reference proteome</keyword>
<evidence type="ECO:0000256" key="1">
    <source>
        <dbReference type="SAM" id="Phobius"/>
    </source>
</evidence>
<feature type="transmembrane region" description="Helical" evidence="1">
    <location>
        <begin position="12"/>
        <end position="32"/>
    </location>
</feature>
<dbReference type="AlphaFoldDB" id="A0A0D1XNP7"/>
<keyword evidence="1" id="KW-1133">Transmembrane helix</keyword>
<accession>A0A0D1XNP7</accession>